<dbReference type="RefSeq" id="WP_176763495.1">
    <property type="nucleotide sequence ID" value="NZ_FNGZ01000001.1"/>
</dbReference>
<proteinExistence type="predicted"/>
<evidence type="ECO:0000313" key="2">
    <source>
        <dbReference type="Proteomes" id="UP000183129"/>
    </source>
</evidence>
<organism evidence="1 2">
    <name type="scientific">Pedobacter antarcticus</name>
    <dbReference type="NCBI Taxonomy" id="34086"/>
    <lineage>
        <taxon>Bacteria</taxon>
        <taxon>Pseudomonadati</taxon>
        <taxon>Bacteroidota</taxon>
        <taxon>Sphingobacteriia</taxon>
        <taxon>Sphingobacteriales</taxon>
        <taxon>Sphingobacteriaceae</taxon>
        <taxon>Pedobacter</taxon>
    </lineage>
</organism>
<dbReference type="AlphaFoldDB" id="A0A1I2AQV1"/>
<evidence type="ECO:0000313" key="1">
    <source>
        <dbReference type="EMBL" id="SFE46087.1"/>
    </source>
</evidence>
<dbReference type="EMBL" id="FONS01000001">
    <property type="protein sequence ID" value="SFE46087.1"/>
    <property type="molecule type" value="Genomic_DNA"/>
</dbReference>
<accession>A0A1I2AQV1</accession>
<protein>
    <submittedName>
        <fullName evidence="1">Uncharacterized protein</fullName>
    </submittedName>
</protein>
<dbReference type="Proteomes" id="UP000183129">
    <property type="component" value="Unassembled WGS sequence"/>
</dbReference>
<dbReference type="STRING" id="34086.SAMN04488084_101115"/>
<gene>
    <name evidence="1" type="ORF">SAMN03003324_00555</name>
</gene>
<reference evidence="1 2" key="1">
    <citation type="submission" date="2016-10" db="EMBL/GenBank/DDBJ databases">
        <authorList>
            <person name="de Groot N.N."/>
        </authorList>
    </citation>
    <scope>NUCLEOTIDE SEQUENCE [LARGE SCALE GENOMIC DNA]</scope>
    <source>
        <strain evidence="1 2">ATCC 51969</strain>
    </source>
</reference>
<sequence length="51" mass="5798">MIKEWIGEYDTKNTEDVLSALREIMQEVALAGLSRTNFFEKAAFYGGISRP</sequence>
<name>A0A1I2AQV1_9SPHI</name>